<evidence type="ECO:0000313" key="4">
    <source>
        <dbReference type="Proteomes" id="UP001174997"/>
    </source>
</evidence>
<feature type="compositionally biased region" description="Basic and acidic residues" evidence="1">
    <location>
        <begin position="336"/>
        <end position="369"/>
    </location>
</feature>
<keyword evidence="2" id="KW-1133">Transmembrane helix</keyword>
<organism evidence="3 4">
    <name type="scientific">Cercophora samala</name>
    <dbReference type="NCBI Taxonomy" id="330535"/>
    <lineage>
        <taxon>Eukaryota</taxon>
        <taxon>Fungi</taxon>
        <taxon>Dikarya</taxon>
        <taxon>Ascomycota</taxon>
        <taxon>Pezizomycotina</taxon>
        <taxon>Sordariomycetes</taxon>
        <taxon>Sordariomycetidae</taxon>
        <taxon>Sordariales</taxon>
        <taxon>Lasiosphaeriaceae</taxon>
        <taxon>Cercophora</taxon>
    </lineage>
</organism>
<keyword evidence="2" id="KW-0472">Membrane</keyword>
<dbReference type="Proteomes" id="UP001174997">
    <property type="component" value="Unassembled WGS sequence"/>
</dbReference>
<dbReference type="AlphaFoldDB" id="A0AA39ZJA0"/>
<reference evidence="3" key="1">
    <citation type="submission" date="2023-06" db="EMBL/GenBank/DDBJ databases">
        <title>Genome-scale phylogeny and comparative genomics of the fungal order Sordariales.</title>
        <authorList>
            <consortium name="Lawrence Berkeley National Laboratory"/>
            <person name="Hensen N."/>
            <person name="Bonometti L."/>
            <person name="Westerberg I."/>
            <person name="Brannstrom I.O."/>
            <person name="Guillou S."/>
            <person name="Cros-Aarteil S."/>
            <person name="Calhoun S."/>
            <person name="Haridas S."/>
            <person name="Kuo A."/>
            <person name="Mondo S."/>
            <person name="Pangilinan J."/>
            <person name="Riley R."/>
            <person name="Labutti K."/>
            <person name="Andreopoulos B."/>
            <person name="Lipzen A."/>
            <person name="Chen C."/>
            <person name="Yanf M."/>
            <person name="Daum C."/>
            <person name="Ng V."/>
            <person name="Clum A."/>
            <person name="Steindorff A."/>
            <person name="Ohm R."/>
            <person name="Martin F."/>
            <person name="Silar P."/>
            <person name="Natvig D."/>
            <person name="Lalanne C."/>
            <person name="Gautier V."/>
            <person name="Ament-Velasquez S.L."/>
            <person name="Kruys A."/>
            <person name="Hutchinson M.I."/>
            <person name="Powell A.J."/>
            <person name="Barry K."/>
            <person name="Miller A.N."/>
            <person name="Grigoriev I.V."/>
            <person name="Debuchy R."/>
            <person name="Gladieux P."/>
            <person name="Thoren M.H."/>
            <person name="Johannesson H."/>
        </authorList>
    </citation>
    <scope>NUCLEOTIDE SEQUENCE</scope>
    <source>
        <strain evidence="3">CBS 307.81</strain>
    </source>
</reference>
<comment type="caution">
    <text evidence="3">The sequence shown here is derived from an EMBL/GenBank/DDBJ whole genome shotgun (WGS) entry which is preliminary data.</text>
</comment>
<feature type="compositionally biased region" description="Basic and acidic residues" evidence="1">
    <location>
        <begin position="1"/>
        <end position="12"/>
    </location>
</feature>
<gene>
    <name evidence="3" type="ORF">QBC41DRAFT_314690</name>
</gene>
<sequence>MSSSDDNNHFDLGDGPPTKPLLDKNGMPRIAMTPEERHRILSQLSVPVENLTAPFWVKRGGENSLLAKQISVSLNIAHIMAKRPLRTEEANAVAKFRTTYVNTMELETPVWIAATIALERRGRNTLRFPHYTLSPKKYSINAYPTIEGPQWTGEAAVRAWRMTRLAAYGFVANIWTTVLFASFANTSYSVKLLRMFKESDEQQKHRSEMGDRYGQDFVPQQDHQRGQQQEEAPQQPTQYQRPKWVQQAQAASKPEPPQSFEDDDGFLYDDASPVAPVLRDGARPSTGSKAGHAPPKLTNSWEKIREAAKSGENPATWGKDNQAAPVRKSESYTYAENEKDYAKDQAQKEFDAMLERERSGKADAGNRRY</sequence>
<keyword evidence="4" id="KW-1185">Reference proteome</keyword>
<feature type="region of interest" description="Disordered" evidence="1">
    <location>
        <begin position="1"/>
        <end position="26"/>
    </location>
</feature>
<proteinExistence type="predicted"/>
<evidence type="ECO:0000256" key="1">
    <source>
        <dbReference type="SAM" id="MobiDB-lite"/>
    </source>
</evidence>
<accession>A0AA39ZJA0</accession>
<evidence type="ECO:0000313" key="3">
    <source>
        <dbReference type="EMBL" id="KAK0672090.1"/>
    </source>
</evidence>
<keyword evidence="2" id="KW-0812">Transmembrane</keyword>
<dbReference type="EMBL" id="JAULSY010000016">
    <property type="protein sequence ID" value="KAK0672090.1"/>
    <property type="molecule type" value="Genomic_DNA"/>
</dbReference>
<protein>
    <submittedName>
        <fullName evidence="3">Uncharacterized protein</fullName>
    </submittedName>
</protein>
<feature type="transmembrane region" description="Helical" evidence="2">
    <location>
        <begin position="165"/>
        <end position="184"/>
    </location>
</feature>
<feature type="compositionally biased region" description="Basic and acidic residues" evidence="1">
    <location>
        <begin position="202"/>
        <end position="214"/>
    </location>
</feature>
<evidence type="ECO:0000256" key="2">
    <source>
        <dbReference type="SAM" id="Phobius"/>
    </source>
</evidence>
<name>A0AA39ZJA0_9PEZI</name>
<feature type="region of interest" description="Disordered" evidence="1">
    <location>
        <begin position="202"/>
        <end position="369"/>
    </location>
</feature>
<feature type="compositionally biased region" description="Low complexity" evidence="1">
    <location>
        <begin position="226"/>
        <end position="240"/>
    </location>
</feature>